<dbReference type="OrthoDB" id="799853at2"/>
<dbReference type="Proteomes" id="UP000271339">
    <property type="component" value="Unassembled WGS sequence"/>
</dbReference>
<protein>
    <submittedName>
        <fullName evidence="1">Two component regulator with propeller domain</fullName>
    </submittedName>
</protein>
<name>A0A3L9Z4F2_9FLAO</name>
<evidence type="ECO:0000313" key="2">
    <source>
        <dbReference type="Proteomes" id="UP000271339"/>
    </source>
</evidence>
<sequence>MIKYLFSRHIIYSLLILVFYISCNGQVKTKPTDHLKNTDTITIGTPKLVKTQGSGVSHNVHCSLKDTQGNLWFGTTGEGVYRYDGKLFTQFTIGLSTNSVGAILEDKSGNIWFGTDDGLYKFNGKEIVAVPFDKINSRVTILSMMQRENGTLWFGTNKGVYRYKENVFSAFLNNESILNSDSLHLKNTESMLEDKNGNIWFGSYVGEGISFFDGKTLARLKPNVTIKHFGYVRVPSIMEDSAGFIWFGTSDGAFRFDGKELTKIGKKEGINSVYTIVEDKNGNFWFSTESITGQIDYTGGVWRFDGKSFTQFTTKDRLVHNAVFSIVEDNDGNLWFGTRNTGLSKYDGENFTTFSE</sequence>
<dbReference type="AlphaFoldDB" id="A0A3L9Z4F2"/>
<evidence type="ECO:0000313" key="1">
    <source>
        <dbReference type="EMBL" id="RMA67706.1"/>
    </source>
</evidence>
<dbReference type="InterPro" id="IPR011110">
    <property type="entry name" value="Reg_prop"/>
</dbReference>
<keyword evidence="2" id="KW-1185">Reference proteome</keyword>
<dbReference type="Gene3D" id="2.130.10.10">
    <property type="entry name" value="YVTN repeat-like/Quinoprotein amine dehydrogenase"/>
    <property type="match status" value="3"/>
</dbReference>
<gene>
    <name evidence="1" type="ORF">BXY75_0016</name>
</gene>
<reference evidence="1 2" key="1">
    <citation type="submission" date="2018-10" db="EMBL/GenBank/DDBJ databases">
        <title>Genomic Encyclopedia of Archaeal and Bacterial Type Strains, Phase II (KMG-II): from individual species to whole genera.</title>
        <authorList>
            <person name="Goeker M."/>
        </authorList>
    </citation>
    <scope>NUCLEOTIDE SEQUENCE [LARGE SCALE GENOMIC DNA]</scope>
    <source>
        <strain evidence="1 2">DSM 23424</strain>
    </source>
</reference>
<dbReference type="InterPro" id="IPR015943">
    <property type="entry name" value="WD40/YVTN_repeat-like_dom_sf"/>
</dbReference>
<dbReference type="SUPFAM" id="SSF63829">
    <property type="entry name" value="Calcium-dependent phosphotriesterase"/>
    <property type="match status" value="1"/>
</dbReference>
<accession>A0A3L9Z4F2</accession>
<comment type="caution">
    <text evidence="1">The sequence shown here is derived from an EMBL/GenBank/DDBJ whole genome shotgun (WGS) entry which is preliminary data.</text>
</comment>
<proteinExistence type="predicted"/>
<dbReference type="EMBL" id="REFC01000001">
    <property type="protein sequence ID" value="RMA67706.1"/>
    <property type="molecule type" value="Genomic_DNA"/>
</dbReference>
<dbReference type="Pfam" id="PF07494">
    <property type="entry name" value="Reg_prop"/>
    <property type="match status" value="6"/>
</dbReference>
<organism evidence="1 2">
    <name type="scientific">Ulvibacter antarcticus</name>
    <dbReference type="NCBI Taxonomy" id="442714"/>
    <lineage>
        <taxon>Bacteria</taxon>
        <taxon>Pseudomonadati</taxon>
        <taxon>Bacteroidota</taxon>
        <taxon>Flavobacteriia</taxon>
        <taxon>Flavobacteriales</taxon>
        <taxon>Flavobacteriaceae</taxon>
        <taxon>Ulvibacter</taxon>
    </lineage>
</organism>